<evidence type="ECO:0000256" key="2">
    <source>
        <dbReference type="ARBA" id="ARBA00006626"/>
    </source>
</evidence>
<evidence type="ECO:0000256" key="1">
    <source>
        <dbReference type="ARBA" id="ARBA00004556"/>
    </source>
</evidence>
<dbReference type="CDD" id="cd14825">
    <property type="entry name" value="TRAPPC2_sedlin"/>
    <property type="match status" value="1"/>
</dbReference>
<keyword evidence="3" id="KW-0813">Transport</keyword>
<keyword evidence="3" id="KW-0931">ER-Golgi transport</keyword>
<evidence type="ECO:0000313" key="5">
    <source>
        <dbReference type="WBParaSite" id="Hba_15262"/>
    </source>
</evidence>
<name>A0A1I7XCT4_HETBA</name>
<organism evidence="4 5">
    <name type="scientific">Heterorhabditis bacteriophora</name>
    <name type="common">Entomopathogenic nematode worm</name>
    <dbReference type="NCBI Taxonomy" id="37862"/>
    <lineage>
        <taxon>Eukaryota</taxon>
        <taxon>Metazoa</taxon>
        <taxon>Ecdysozoa</taxon>
        <taxon>Nematoda</taxon>
        <taxon>Chromadorea</taxon>
        <taxon>Rhabditida</taxon>
        <taxon>Rhabditina</taxon>
        <taxon>Rhabditomorpha</taxon>
        <taxon>Strongyloidea</taxon>
        <taxon>Heterorhabditidae</taxon>
        <taxon>Heterorhabditis</taxon>
    </lineage>
</organism>
<reference evidence="5" key="1">
    <citation type="submission" date="2016-11" db="UniProtKB">
        <authorList>
            <consortium name="WormBaseParasite"/>
        </authorList>
    </citation>
    <scope>IDENTIFICATION</scope>
</reference>
<evidence type="ECO:0000256" key="3">
    <source>
        <dbReference type="ARBA" id="ARBA00022892"/>
    </source>
</evidence>
<protein>
    <submittedName>
        <fullName evidence="5">Trafficking protein particle complex subunit 2</fullName>
    </submittedName>
</protein>
<dbReference type="Gene3D" id="3.30.450.70">
    <property type="match status" value="2"/>
</dbReference>
<dbReference type="AlphaFoldDB" id="A0A1I7XCT4"/>
<dbReference type="InterPro" id="IPR006722">
    <property type="entry name" value="Sedlin"/>
</dbReference>
<dbReference type="Pfam" id="PF04628">
    <property type="entry name" value="Sedlin_N"/>
    <property type="match status" value="1"/>
</dbReference>
<evidence type="ECO:0000313" key="4">
    <source>
        <dbReference type="Proteomes" id="UP000095283"/>
    </source>
</evidence>
<dbReference type="Proteomes" id="UP000095283">
    <property type="component" value="Unplaced"/>
</dbReference>
<sequence>MATPKEFYFVIVGHNDQPIFELDFPVGDRKKKKSRAELIYRHLNQFIAHAALDIVDEHTLVNNQMYLKVILNLIVEMYETYIKHSMNPFYEIDSPIRSSAFDQKAILYGRKYLI</sequence>
<comment type="subcellular location">
    <subcellularLocation>
        <location evidence="1">Cytoplasm</location>
        <location evidence="1">Perinuclear region</location>
    </subcellularLocation>
</comment>
<dbReference type="WBParaSite" id="Hba_15262">
    <property type="protein sequence ID" value="Hba_15262"/>
    <property type="gene ID" value="Hba_15262"/>
</dbReference>
<proteinExistence type="inferred from homology"/>
<dbReference type="PANTHER" id="PTHR12403">
    <property type="entry name" value="TRAFFICKING PROTEIN PARTICLE COMPLEX SUBUNIT 2"/>
    <property type="match status" value="1"/>
</dbReference>
<keyword evidence="4" id="KW-1185">Reference proteome</keyword>
<dbReference type="InterPro" id="IPR011012">
    <property type="entry name" value="Longin-like_dom_sf"/>
</dbReference>
<dbReference type="GO" id="GO:0048471">
    <property type="term" value="C:perinuclear region of cytoplasm"/>
    <property type="evidence" value="ECO:0007669"/>
    <property type="project" value="UniProtKB-SubCell"/>
</dbReference>
<accession>A0A1I7XCT4</accession>
<comment type="similarity">
    <text evidence="2">Belongs to the TRAPP small subunits family. Sedlin subfamily.</text>
</comment>
<dbReference type="GO" id="GO:0006888">
    <property type="term" value="P:endoplasmic reticulum to Golgi vesicle-mediated transport"/>
    <property type="evidence" value="ECO:0007669"/>
    <property type="project" value="InterPro"/>
</dbReference>
<dbReference type="SUPFAM" id="SSF64356">
    <property type="entry name" value="SNARE-like"/>
    <property type="match status" value="1"/>
</dbReference>